<dbReference type="PATRIC" id="fig|378806.16.peg.874"/>
<evidence type="ECO:0000259" key="3">
    <source>
        <dbReference type="PROSITE" id="PS51746"/>
    </source>
</evidence>
<feature type="domain" description="PPM-type phosphatase" evidence="3">
    <location>
        <begin position="53"/>
        <end position="298"/>
    </location>
</feature>
<dbReference type="InterPro" id="IPR001932">
    <property type="entry name" value="PPM-type_phosphatase-like_dom"/>
</dbReference>
<dbReference type="Gene3D" id="3.60.40.10">
    <property type="entry name" value="PPM-type phosphatase domain"/>
    <property type="match status" value="1"/>
</dbReference>
<dbReference type="eggNOG" id="COG0631">
    <property type="taxonomic scope" value="Bacteria"/>
</dbReference>
<reference evidence="4 6" key="2">
    <citation type="journal article" date="2011" name="Mol. Biol. Evol.">
        <title>Comparative genomic analysis of fruiting body formation in Myxococcales.</title>
        <authorList>
            <person name="Huntley S."/>
            <person name="Hamann N."/>
            <person name="Wegener-Feldbrugge S."/>
            <person name="Treuner-Lange A."/>
            <person name="Kube M."/>
            <person name="Reinhardt R."/>
            <person name="Klages S."/>
            <person name="Muller R."/>
            <person name="Ronning C.M."/>
            <person name="Nierman W.C."/>
            <person name="Sogaard-Andersen L."/>
        </authorList>
    </citation>
    <scope>NUCLEOTIDE SEQUENCE [LARGE SCALE GENOMIC DNA]</scope>
    <source>
        <strain evidence="4 6">DW4/3-1</strain>
    </source>
</reference>
<proteinExistence type="predicted"/>
<evidence type="ECO:0000313" key="7">
    <source>
        <dbReference type="Proteomes" id="UP000032702"/>
    </source>
</evidence>
<dbReference type="HOGENOM" id="CLU_658519_0_0_7"/>
<organism evidence="5 7">
    <name type="scientific">Stigmatella aurantiaca (strain DW4/3-1)</name>
    <dbReference type="NCBI Taxonomy" id="378806"/>
    <lineage>
        <taxon>Bacteria</taxon>
        <taxon>Pseudomonadati</taxon>
        <taxon>Myxococcota</taxon>
        <taxon>Myxococcia</taxon>
        <taxon>Myxococcales</taxon>
        <taxon>Cystobacterineae</taxon>
        <taxon>Archangiaceae</taxon>
        <taxon>Stigmatella</taxon>
    </lineage>
</organism>
<dbReference type="STRING" id="378806.STAUR_4761"/>
<dbReference type="PROSITE" id="PS51746">
    <property type="entry name" value="PPM_2"/>
    <property type="match status" value="1"/>
</dbReference>
<dbReference type="CDD" id="cd00143">
    <property type="entry name" value="PP2Cc"/>
    <property type="match status" value="1"/>
</dbReference>
<dbReference type="OrthoDB" id="5496340at2"/>
<dbReference type="PANTHER" id="PTHR23011">
    <property type="entry name" value="CYCLIC NUCLEOTIDE-BINDING DOMAIN CONTAINING PROTEIN"/>
    <property type="match status" value="1"/>
</dbReference>
<dbReference type="InterPro" id="IPR000595">
    <property type="entry name" value="cNMP-bd_dom"/>
</dbReference>
<evidence type="ECO:0000313" key="6">
    <source>
        <dbReference type="Proteomes" id="UP000001351"/>
    </source>
</evidence>
<dbReference type="Gene3D" id="2.60.120.10">
    <property type="entry name" value="Jelly Rolls"/>
    <property type="match status" value="1"/>
</dbReference>
<protein>
    <submittedName>
        <fullName evidence="5">Protein phosphatase 1</fullName>
    </submittedName>
    <submittedName>
        <fullName evidence="4">Protein phosphatase/cyclic nucleotide-binding domain protein</fullName>
    </submittedName>
</protein>
<dbReference type="InterPro" id="IPR018490">
    <property type="entry name" value="cNMP-bd_dom_sf"/>
</dbReference>
<dbReference type="PANTHER" id="PTHR23011:SF28">
    <property type="entry name" value="CYCLIC NUCLEOTIDE-BINDING DOMAIN CONTAINING PROTEIN"/>
    <property type="match status" value="1"/>
</dbReference>
<dbReference type="KEGG" id="sur:STAUR_4761"/>
<feature type="domain" description="Cyclic nucleotide-binding" evidence="2">
    <location>
        <begin position="324"/>
        <end position="439"/>
    </location>
</feature>
<dbReference type="Proteomes" id="UP000001351">
    <property type="component" value="Chromosome"/>
</dbReference>
<sequence>MSGLSPVVSLMHGPRSFTPPDGEPCKAFGGLRNVRSNPSESRESAALALTTEAFGLTDVGRKRQHNEDAMLVDPALGLYIVADGMGGHAAGEVASARATEAVKQHIAANKHLLKDLASNPSQDSRAAAAALMEVAIQRACADIYRMAMADATKRGMGTTFVCLALSGNKGVIGHVGDSRVYLVRHGQCHRLTEDHTLVAAQLKAGTITKEQAASSQYRNVITRAVGIQESVQVDTLIVELAPGDVFILCSDGLHGYLEDEEMLPMVAGVAIADLPKRLIETANERGGKDNITAVVVKVAGDGAVASEETSEAQSRMEALRKIPLFRHLTYKEQTAVLSIATTRTFPAGREIVVEGQPGEELFVVIRGRVVIEKNGVEIAELRAGGHFGEMGLIDNAPRSATVRATEPTRTMVIARPDLMSLMKRESILAVKMLWSFVQVLSDRLRATNSELSEARQELAVAQAIQPFAEE</sequence>
<dbReference type="EMBL" id="CP002271">
    <property type="protein sequence ID" value="ADO72540.1"/>
    <property type="molecule type" value="Genomic_DNA"/>
</dbReference>
<dbReference type="Pfam" id="PF00027">
    <property type="entry name" value="cNMP_binding"/>
    <property type="match status" value="1"/>
</dbReference>
<dbReference type="EMBL" id="AAMD01000271">
    <property type="protein sequence ID" value="EAU62121.1"/>
    <property type="molecule type" value="Genomic_DNA"/>
</dbReference>
<dbReference type="eggNOG" id="COG0664">
    <property type="taxonomic scope" value="Bacteria"/>
</dbReference>
<dbReference type="SUPFAM" id="SSF51206">
    <property type="entry name" value="cAMP-binding domain-like"/>
    <property type="match status" value="1"/>
</dbReference>
<name>Q08NQ8_STIAD</name>
<dbReference type="Proteomes" id="UP000032702">
    <property type="component" value="Unassembled WGS sequence"/>
</dbReference>
<feature type="coiled-coil region" evidence="1">
    <location>
        <begin position="437"/>
        <end position="464"/>
    </location>
</feature>
<dbReference type="PROSITE" id="PS50042">
    <property type="entry name" value="CNMP_BINDING_3"/>
    <property type="match status" value="1"/>
</dbReference>
<accession>Q08NQ8</accession>
<dbReference type="InterPro" id="IPR036457">
    <property type="entry name" value="PPM-type-like_dom_sf"/>
</dbReference>
<keyword evidence="1" id="KW-0175">Coiled coil</keyword>
<dbReference type="InterPro" id="IPR018488">
    <property type="entry name" value="cNMP-bd_CS"/>
</dbReference>
<keyword evidence="6" id="KW-1185">Reference proteome</keyword>
<evidence type="ECO:0000259" key="2">
    <source>
        <dbReference type="PROSITE" id="PS50042"/>
    </source>
</evidence>
<dbReference type="SUPFAM" id="SSF81606">
    <property type="entry name" value="PP2C-like"/>
    <property type="match status" value="1"/>
</dbReference>
<dbReference type="PROSITE" id="PS00888">
    <property type="entry name" value="CNMP_BINDING_1"/>
    <property type="match status" value="1"/>
</dbReference>
<dbReference type="PROSITE" id="PS00889">
    <property type="entry name" value="CNMP_BINDING_2"/>
    <property type="match status" value="1"/>
</dbReference>
<evidence type="ECO:0000256" key="1">
    <source>
        <dbReference type="SAM" id="Coils"/>
    </source>
</evidence>
<dbReference type="AlphaFoldDB" id="Q08NQ8"/>
<evidence type="ECO:0000313" key="4">
    <source>
        <dbReference type="EMBL" id="ADO72540.1"/>
    </source>
</evidence>
<dbReference type="Pfam" id="PF13672">
    <property type="entry name" value="PP2C_2"/>
    <property type="match status" value="1"/>
</dbReference>
<reference evidence="5 7" key="1">
    <citation type="submission" date="2006-04" db="EMBL/GenBank/DDBJ databases">
        <authorList>
            <person name="Nierman W.C."/>
        </authorList>
    </citation>
    <scope>NUCLEOTIDE SEQUENCE [LARGE SCALE GENOMIC DNA]</scope>
    <source>
        <strain evidence="5 7">DW4/3-1</strain>
    </source>
</reference>
<dbReference type="NCBIfam" id="NF033484">
    <property type="entry name" value="Stp1_PP2C_phos"/>
    <property type="match status" value="1"/>
</dbReference>
<dbReference type="InterPro" id="IPR014710">
    <property type="entry name" value="RmlC-like_jellyroll"/>
</dbReference>
<evidence type="ECO:0000313" key="5">
    <source>
        <dbReference type="EMBL" id="EAU62121.1"/>
    </source>
</evidence>
<dbReference type="SMART" id="SM00332">
    <property type="entry name" value="PP2Cc"/>
    <property type="match status" value="1"/>
</dbReference>
<dbReference type="SMART" id="SM00331">
    <property type="entry name" value="PP2C_SIG"/>
    <property type="match status" value="1"/>
</dbReference>
<dbReference type="CDD" id="cd00038">
    <property type="entry name" value="CAP_ED"/>
    <property type="match status" value="1"/>
</dbReference>
<dbReference type="SMART" id="SM00100">
    <property type="entry name" value="cNMP"/>
    <property type="match status" value="1"/>
</dbReference>
<gene>
    <name evidence="4" type="ordered locus">STAUR_4761</name>
    <name evidence="5" type="ORF">STIAU_5871</name>
</gene>